<dbReference type="GO" id="GO:0080120">
    <property type="term" value="P:CAAX-box protein maturation"/>
    <property type="evidence" value="ECO:0007669"/>
    <property type="project" value="UniProtKB-ARBA"/>
</dbReference>
<evidence type="ECO:0000256" key="1">
    <source>
        <dbReference type="SAM" id="Phobius"/>
    </source>
</evidence>
<dbReference type="Pfam" id="PF02517">
    <property type="entry name" value="Rce1-like"/>
    <property type="match status" value="1"/>
</dbReference>
<dbReference type="AlphaFoldDB" id="A0A0B0IG01"/>
<evidence type="ECO:0000259" key="2">
    <source>
        <dbReference type="Pfam" id="PF02517"/>
    </source>
</evidence>
<keyword evidence="1" id="KW-1133">Transmembrane helix</keyword>
<feature type="transmembrane region" description="Helical" evidence="1">
    <location>
        <begin position="120"/>
        <end position="139"/>
    </location>
</feature>
<reference evidence="3 4" key="1">
    <citation type="submission" date="2014-09" db="EMBL/GenBank/DDBJ databases">
        <title>Genome sequencing and annotation of Bacillus Okhensis strain Kh10-101T.</title>
        <authorList>
            <person name="Prakash J.S."/>
        </authorList>
    </citation>
    <scope>NUCLEOTIDE SEQUENCE [LARGE SCALE GENOMIC DNA]</scope>
    <source>
        <strain evidence="4">Kh10-101T</strain>
    </source>
</reference>
<protein>
    <submittedName>
        <fullName evidence="3">Peptidase</fullName>
    </submittedName>
</protein>
<dbReference type="InterPro" id="IPR052710">
    <property type="entry name" value="CAAX_protease"/>
</dbReference>
<keyword evidence="4" id="KW-1185">Reference proteome</keyword>
<dbReference type="RefSeq" id="WP_034632358.1">
    <property type="nucleotide sequence ID" value="NZ_JRJU01000035.1"/>
</dbReference>
<dbReference type="STRING" id="333138.LQ50_20405"/>
<evidence type="ECO:0000313" key="3">
    <source>
        <dbReference type="EMBL" id="KHF38601.1"/>
    </source>
</evidence>
<keyword evidence="1" id="KW-0472">Membrane</keyword>
<evidence type="ECO:0000313" key="4">
    <source>
        <dbReference type="Proteomes" id="UP000030832"/>
    </source>
</evidence>
<name>A0A0B0IG01_9BACI</name>
<feature type="transmembrane region" description="Helical" evidence="1">
    <location>
        <begin position="194"/>
        <end position="215"/>
    </location>
</feature>
<dbReference type="GO" id="GO:0004175">
    <property type="term" value="F:endopeptidase activity"/>
    <property type="evidence" value="ECO:0007669"/>
    <property type="project" value="UniProtKB-ARBA"/>
</dbReference>
<dbReference type="PANTHER" id="PTHR36435">
    <property type="entry name" value="SLR1288 PROTEIN"/>
    <property type="match status" value="1"/>
</dbReference>
<dbReference type="OrthoDB" id="2194912at2"/>
<proteinExistence type="predicted"/>
<feature type="transmembrane region" description="Helical" evidence="1">
    <location>
        <begin position="38"/>
        <end position="57"/>
    </location>
</feature>
<keyword evidence="1" id="KW-0812">Transmembrane</keyword>
<comment type="caution">
    <text evidence="3">The sequence shown here is derived from an EMBL/GenBank/DDBJ whole genome shotgun (WGS) entry which is preliminary data.</text>
</comment>
<gene>
    <name evidence="3" type="ORF">LQ50_20405</name>
</gene>
<feature type="domain" description="CAAX prenyl protease 2/Lysostaphin resistance protein A-like" evidence="2">
    <location>
        <begin position="120"/>
        <end position="207"/>
    </location>
</feature>
<feature type="transmembrane region" description="Helical" evidence="1">
    <location>
        <begin position="151"/>
        <end position="168"/>
    </location>
</feature>
<dbReference type="Proteomes" id="UP000030832">
    <property type="component" value="Unassembled WGS sequence"/>
</dbReference>
<feature type="transmembrane region" description="Helical" evidence="1">
    <location>
        <begin position="78"/>
        <end position="100"/>
    </location>
</feature>
<feature type="transmembrane region" description="Helical" evidence="1">
    <location>
        <begin position="7"/>
        <end position="26"/>
    </location>
</feature>
<organism evidence="3 4">
    <name type="scientific">Halalkalibacter okhensis</name>
    <dbReference type="NCBI Taxonomy" id="333138"/>
    <lineage>
        <taxon>Bacteria</taxon>
        <taxon>Bacillati</taxon>
        <taxon>Bacillota</taxon>
        <taxon>Bacilli</taxon>
        <taxon>Bacillales</taxon>
        <taxon>Bacillaceae</taxon>
        <taxon>Halalkalibacter</taxon>
    </lineage>
</organism>
<accession>A0A0B0IG01</accession>
<feature type="transmembrane region" description="Helical" evidence="1">
    <location>
        <begin position="174"/>
        <end position="189"/>
    </location>
</feature>
<dbReference type="eggNOG" id="COG1266">
    <property type="taxonomic scope" value="Bacteria"/>
</dbReference>
<dbReference type="InterPro" id="IPR003675">
    <property type="entry name" value="Rce1/LyrA-like_dom"/>
</dbReference>
<sequence>MNKRYWWILITYTLMQFSAVPGVLLLRELDIPLERIPGIWSMFSFTTGLLIIVLLLLPEIRNRHDVEGRSSRGEAVRWSIIGVFFVFAAQYAAALIEMFLLGIEPGSENTETIVEFAKAFPAFILVISVIGPILEEIVFRLVVFGALYKRFNFWISGILSSLIFAAVHMDFTHLLVYTAMGLVFAYLYVKTKRILVPIIAHVAINLFVSIVNVLLADQIEDWMEQLEQLEQQTSLIIGGLL</sequence>
<dbReference type="EMBL" id="JRJU01000035">
    <property type="protein sequence ID" value="KHF38601.1"/>
    <property type="molecule type" value="Genomic_DNA"/>
</dbReference>
<dbReference type="PANTHER" id="PTHR36435:SF6">
    <property type="entry name" value="ABORTIVE INFECTION PROTEIN"/>
    <property type="match status" value="1"/>
</dbReference>